<proteinExistence type="inferred from homology"/>
<keyword evidence="6 10" id="KW-1133">Transmembrane helix</keyword>
<dbReference type="HAMAP" id="MF_00330">
    <property type="entry name" value="CbiN"/>
    <property type="match status" value="1"/>
</dbReference>
<evidence type="ECO:0000256" key="6">
    <source>
        <dbReference type="ARBA" id="ARBA00022989"/>
    </source>
</evidence>
<keyword evidence="8 10" id="KW-0472">Membrane</keyword>
<dbReference type="PANTHER" id="PTHR38662">
    <property type="entry name" value="COBALT TRANSPORT PROTEIN CBIN"/>
    <property type="match status" value="1"/>
</dbReference>
<evidence type="ECO:0000256" key="5">
    <source>
        <dbReference type="ARBA" id="ARBA00022692"/>
    </source>
</evidence>
<dbReference type="PANTHER" id="PTHR38662:SF1">
    <property type="entry name" value="COBALT TRANSPORT PROTEIN CBIN"/>
    <property type="match status" value="1"/>
</dbReference>
<dbReference type="Pfam" id="PF02553">
    <property type="entry name" value="CbiN"/>
    <property type="match status" value="1"/>
</dbReference>
<evidence type="ECO:0000256" key="8">
    <source>
        <dbReference type="ARBA" id="ARBA00023136"/>
    </source>
</evidence>
<dbReference type="InterPro" id="IPR003705">
    <property type="entry name" value="CbiN"/>
</dbReference>
<evidence type="ECO:0000256" key="3">
    <source>
        <dbReference type="ARBA" id="ARBA00022475"/>
    </source>
</evidence>
<comment type="subcellular location">
    <subcellularLocation>
        <location evidence="10">Cell membrane</location>
        <topology evidence="10">Multi-pass membrane protein</topology>
    </subcellularLocation>
</comment>
<keyword evidence="2 10" id="KW-0813">Transport</keyword>
<evidence type="ECO:0000313" key="11">
    <source>
        <dbReference type="EMBL" id="TBW37406.1"/>
    </source>
</evidence>
<keyword evidence="4 10" id="KW-0169">Cobalamin biosynthesis</keyword>
<accession>A0A4Q9VP93</accession>
<evidence type="ECO:0000256" key="7">
    <source>
        <dbReference type="ARBA" id="ARBA00023065"/>
    </source>
</evidence>
<feature type="transmembrane region" description="Helical" evidence="10">
    <location>
        <begin position="12"/>
        <end position="30"/>
    </location>
</feature>
<dbReference type="Proteomes" id="UP000292781">
    <property type="component" value="Unassembled WGS sequence"/>
</dbReference>
<dbReference type="AlphaFoldDB" id="A0A4Q9VP93"/>
<gene>
    <name evidence="10" type="primary">cbiN</name>
    <name evidence="11" type="ORF">EYW49_11665</name>
</gene>
<keyword evidence="5 10" id="KW-0812">Transmembrane</keyword>
<dbReference type="EMBL" id="SJFN01000015">
    <property type="protein sequence ID" value="TBW37406.1"/>
    <property type="molecule type" value="Genomic_DNA"/>
</dbReference>
<keyword evidence="1 10" id="KW-0171">Cobalt transport</keyword>
<evidence type="ECO:0000256" key="10">
    <source>
        <dbReference type="HAMAP-Rule" id="MF_00330"/>
    </source>
</evidence>
<protein>
    <recommendedName>
        <fullName evidence="10">Cobalt transport protein CbiN</fullName>
    </recommendedName>
    <alternativeName>
        <fullName evidence="10">Energy-coupling factor transporter probable substrate-capture protein CbiN</fullName>
        <shortName evidence="10">ECF transporter S component CbiN</shortName>
    </alternativeName>
</protein>
<keyword evidence="9 10" id="KW-0170">Cobalt</keyword>
<keyword evidence="12" id="KW-1185">Reference proteome</keyword>
<dbReference type="UniPathway" id="UPA00148"/>
<sequence length="101" mass="10797">MTLTLSRRTTTVLLVLVAVIVVAPLVLPGIEGTFRGTDDAASVAIEAARPGYQPWARPFWEPPSKEIESLLFALQAALGAGVLGYALGRRHGARSRDVADR</sequence>
<evidence type="ECO:0000256" key="2">
    <source>
        <dbReference type="ARBA" id="ARBA00022448"/>
    </source>
</evidence>
<evidence type="ECO:0000313" key="12">
    <source>
        <dbReference type="Proteomes" id="UP000292781"/>
    </source>
</evidence>
<comment type="pathway">
    <text evidence="10">Cofactor biosynthesis; adenosylcobalamin biosynthesis.</text>
</comment>
<evidence type="ECO:0000256" key="9">
    <source>
        <dbReference type="ARBA" id="ARBA00023285"/>
    </source>
</evidence>
<dbReference type="NCBIfam" id="TIGR01165">
    <property type="entry name" value="cbiN"/>
    <property type="match status" value="1"/>
</dbReference>
<dbReference type="GO" id="GO:0015087">
    <property type="term" value="F:cobalt ion transmembrane transporter activity"/>
    <property type="evidence" value="ECO:0007669"/>
    <property type="project" value="UniProtKB-UniRule"/>
</dbReference>
<dbReference type="GO" id="GO:0005886">
    <property type="term" value="C:plasma membrane"/>
    <property type="evidence" value="ECO:0007669"/>
    <property type="project" value="UniProtKB-SubCell"/>
</dbReference>
<keyword evidence="3 10" id="KW-1003">Cell membrane</keyword>
<keyword evidence="7 10" id="KW-0406">Ion transport</keyword>
<dbReference type="GO" id="GO:0009236">
    <property type="term" value="P:cobalamin biosynthetic process"/>
    <property type="evidence" value="ECO:0007669"/>
    <property type="project" value="UniProtKB-UniRule"/>
</dbReference>
<comment type="similarity">
    <text evidence="10">Belongs to the CbiN family.</text>
</comment>
<organism evidence="11 12">
    <name type="scientific">Siculibacillus lacustris</name>
    <dbReference type="NCBI Taxonomy" id="1549641"/>
    <lineage>
        <taxon>Bacteria</taxon>
        <taxon>Pseudomonadati</taxon>
        <taxon>Pseudomonadota</taxon>
        <taxon>Alphaproteobacteria</taxon>
        <taxon>Hyphomicrobiales</taxon>
        <taxon>Ancalomicrobiaceae</taxon>
        <taxon>Siculibacillus</taxon>
    </lineage>
</organism>
<name>A0A4Q9VP93_9HYPH</name>
<comment type="subunit">
    <text evidence="10">Forms an energy-coupling factor (ECF) transporter complex composed of an ATP-binding protein (A component, CbiO), a transmembrane protein (T component, CbiQ) and 2 possible substrate-capture proteins (S components, CbiM and CbiN) of unknown stoichimetry.</text>
</comment>
<reference evidence="11 12" key="1">
    <citation type="submission" date="2019-02" db="EMBL/GenBank/DDBJ databases">
        <title>Siculibacillus lacustris gen. nov., sp. nov., a new rosette-forming bacterium isolated from a freshwater crater lake (Lake St. Ana, Romania).</title>
        <authorList>
            <person name="Felfoldi T."/>
            <person name="Marton Z."/>
            <person name="Szabo A."/>
            <person name="Mentes A."/>
            <person name="Boka K."/>
            <person name="Marialigeti K."/>
            <person name="Mathe I."/>
            <person name="Koncz M."/>
            <person name="Schumann P."/>
            <person name="Toth E."/>
        </authorList>
    </citation>
    <scope>NUCLEOTIDE SEQUENCE [LARGE SCALE GENOMIC DNA]</scope>
    <source>
        <strain evidence="11 12">SA-279</strain>
    </source>
</reference>
<comment type="caution">
    <text evidence="11">The sequence shown here is derived from an EMBL/GenBank/DDBJ whole genome shotgun (WGS) entry which is preliminary data.</text>
</comment>
<evidence type="ECO:0000256" key="1">
    <source>
        <dbReference type="ARBA" id="ARBA00022426"/>
    </source>
</evidence>
<dbReference type="OrthoDB" id="1551318at2"/>
<feature type="transmembrane region" description="Helical" evidence="10">
    <location>
        <begin position="69"/>
        <end position="87"/>
    </location>
</feature>
<comment type="function">
    <text evidence="10">Part of the energy-coupling factor (ECF) transporter complex CbiMNOQ involved in cobalt import.</text>
</comment>
<evidence type="ECO:0000256" key="4">
    <source>
        <dbReference type="ARBA" id="ARBA00022573"/>
    </source>
</evidence>
<dbReference type="NCBIfam" id="NF002780">
    <property type="entry name" value="PRK02898.1"/>
    <property type="match status" value="1"/>
</dbReference>
<dbReference type="RefSeq" id="WP_131309744.1">
    <property type="nucleotide sequence ID" value="NZ_SJFN01000015.1"/>
</dbReference>